<dbReference type="GO" id="GO:0005886">
    <property type="term" value="C:plasma membrane"/>
    <property type="evidence" value="ECO:0007669"/>
    <property type="project" value="UniProtKB-SubCell"/>
</dbReference>
<dbReference type="Proteomes" id="UP000242470">
    <property type="component" value="Unassembled WGS sequence"/>
</dbReference>
<feature type="transmembrane region" description="Helical" evidence="1">
    <location>
        <begin position="217"/>
        <end position="237"/>
    </location>
</feature>
<dbReference type="GeneID" id="64981767"/>
<dbReference type="GO" id="GO:0140359">
    <property type="term" value="F:ABC-type transporter activity"/>
    <property type="evidence" value="ECO:0007669"/>
    <property type="project" value="InterPro"/>
</dbReference>
<evidence type="ECO:0000256" key="1">
    <source>
        <dbReference type="SAM" id="Phobius"/>
    </source>
</evidence>
<keyword evidence="1" id="KW-0812">Transmembrane</keyword>
<keyword evidence="1" id="KW-1133">Transmembrane helix</keyword>
<feature type="transmembrane region" description="Helical" evidence="1">
    <location>
        <begin position="161"/>
        <end position="177"/>
    </location>
</feature>
<accession>A0AAP8PNT8</accession>
<proteinExistence type="predicted"/>
<reference evidence="3 4" key="1">
    <citation type="submission" date="2017-08" db="EMBL/GenBank/DDBJ databases">
        <title>Draft genome sequences of 64 type strains of genus Staph aureus.</title>
        <authorList>
            <person name="Cole K."/>
            <person name="Golubchik T."/>
            <person name="Russell J."/>
            <person name="Foster D."/>
            <person name="Llewelyn M."/>
            <person name="Wilson D."/>
            <person name="Crook D."/>
            <person name="Paul J."/>
        </authorList>
    </citation>
    <scope>NUCLEOTIDE SEQUENCE [LARGE SCALE GENOMIC DNA]</scope>
    <source>
        <strain evidence="3 4">NCTC 12101</strain>
    </source>
</reference>
<keyword evidence="1" id="KW-0472">Membrane</keyword>
<feature type="transmembrane region" description="Helical" evidence="1">
    <location>
        <begin position="21"/>
        <end position="41"/>
    </location>
</feature>
<dbReference type="Pfam" id="PF12679">
    <property type="entry name" value="ABC2_membrane_2"/>
    <property type="match status" value="1"/>
</dbReference>
<dbReference type="EMBL" id="PPQW01000036">
    <property type="protein sequence ID" value="PNZ67210.1"/>
    <property type="molecule type" value="Genomic_DNA"/>
</dbReference>
<dbReference type="AlphaFoldDB" id="A0AAP8PNT8"/>
<protein>
    <submittedName>
        <fullName evidence="2 3">ABC transporter permease</fullName>
    </submittedName>
</protein>
<name>A0AAP8PNT8_9STAP</name>
<comment type="caution">
    <text evidence="3">The sequence shown here is derived from an EMBL/GenBank/DDBJ whole genome shotgun (WGS) entry which is preliminary data.</text>
</comment>
<dbReference type="RefSeq" id="WP_059107761.1">
    <property type="nucleotide sequence ID" value="NZ_AP024589.1"/>
</dbReference>
<feature type="transmembrane region" description="Helical" evidence="1">
    <location>
        <begin position="53"/>
        <end position="71"/>
    </location>
</feature>
<evidence type="ECO:0000313" key="4">
    <source>
        <dbReference type="Proteomes" id="UP000242470"/>
    </source>
</evidence>
<evidence type="ECO:0000313" key="2">
    <source>
        <dbReference type="EMBL" id="MDN4532067.1"/>
    </source>
</evidence>
<organism evidence="3 4">
    <name type="scientific">Staphylococcus auricularis</name>
    <dbReference type="NCBI Taxonomy" id="29379"/>
    <lineage>
        <taxon>Bacteria</taxon>
        <taxon>Bacillati</taxon>
        <taxon>Bacillota</taxon>
        <taxon>Bacilli</taxon>
        <taxon>Bacillales</taxon>
        <taxon>Staphylococcaceae</taxon>
        <taxon>Staphylococcus</taxon>
    </lineage>
</organism>
<dbReference type="NCBIfam" id="NF047564">
    <property type="entry name" value="PSM_export_PmtD"/>
    <property type="match status" value="1"/>
</dbReference>
<feature type="transmembrane region" description="Helical" evidence="1">
    <location>
        <begin position="92"/>
        <end position="116"/>
    </location>
</feature>
<dbReference type="Proteomes" id="UP001171687">
    <property type="component" value="Unassembled WGS sequence"/>
</dbReference>
<feature type="transmembrane region" description="Helical" evidence="1">
    <location>
        <begin position="136"/>
        <end position="154"/>
    </location>
</feature>
<dbReference type="EMBL" id="JAUHQC010000001">
    <property type="protein sequence ID" value="MDN4532067.1"/>
    <property type="molecule type" value="Genomic_DNA"/>
</dbReference>
<reference evidence="2" key="2">
    <citation type="submission" date="2023-07" db="EMBL/GenBank/DDBJ databases">
        <title>Evaluation of the beneficial properties of pineapple isolates.</title>
        <authorList>
            <person name="Adefiranye O."/>
        </authorList>
    </citation>
    <scope>NUCLEOTIDE SEQUENCE</scope>
    <source>
        <strain evidence="2">PAPLE_T1</strain>
    </source>
</reference>
<gene>
    <name evidence="3" type="ORF">CD158_06705</name>
    <name evidence="2" type="ORF">QYH67_00335</name>
</gene>
<sequence length="242" mass="27570">MNIAQLVKFDIYSIIKSPLTYLALILTWAPMILVTVLQNQQNDEVDAEMLLEMGSWFFSVVGLLFVIKTLTRDISQGTLQLFMNKTSHRIGYVIAKTISIIFIAVLMTGILAATILIIEGVTDGSNVKGDKFLDLLWFYIIFQLFYGLLLYLFALVVPKTALIFTLGIFLILFVPFAEPFLPMIPKIGEHIEDSLKYIPFSYLTDKTTDGDYTFTNWQWFISVASIVVLFIVNLFYVSKKDI</sequence>
<evidence type="ECO:0000313" key="3">
    <source>
        <dbReference type="EMBL" id="PNZ67210.1"/>
    </source>
</evidence>